<evidence type="ECO:0000256" key="6">
    <source>
        <dbReference type="ARBA" id="ARBA00022989"/>
    </source>
</evidence>
<evidence type="ECO:0000256" key="1">
    <source>
        <dbReference type="ARBA" id="ARBA00004141"/>
    </source>
</evidence>
<feature type="repeat" description="Solcar" evidence="8">
    <location>
        <begin position="248"/>
        <end position="327"/>
    </location>
</feature>
<dbReference type="InterPro" id="IPR018108">
    <property type="entry name" value="MCP_transmembrane"/>
</dbReference>
<organism evidence="11 12">
    <name type="scientific">Klebsormidium nitens</name>
    <name type="common">Green alga</name>
    <name type="synonym">Ulothrix nitens</name>
    <dbReference type="NCBI Taxonomy" id="105231"/>
    <lineage>
        <taxon>Eukaryota</taxon>
        <taxon>Viridiplantae</taxon>
        <taxon>Streptophyta</taxon>
        <taxon>Klebsormidiophyceae</taxon>
        <taxon>Klebsormidiales</taxon>
        <taxon>Klebsormidiaceae</taxon>
        <taxon>Klebsormidium</taxon>
    </lineage>
</organism>
<reference evidence="11 12" key="1">
    <citation type="journal article" date="2014" name="Nat. Commun.">
        <title>Klebsormidium flaccidum genome reveals primary factors for plant terrestrial adaptation.</title>
        <authorList>
            <person name="Hori K."/>
            <person name="Maruyama F."/>
            <person name="Fujisawa T."/>
            <person name="Togashi T."/>
            <person name="Yamamoto N."/>
            <person name="Seo M."/>
            <person name="Sato S."/>
            <person name="Yamada T."/>
            <person name="Mori H."/>
            <person name="Tajima N."/>
            <person name="Moriyama T."/>
            <person name="Ikeuchi M."/>
            <person name="Watanabe M."/>
            <person name="Wada H."/>
            <person name="Kobayashi K."/>
            <person name="Saito M."/>
            <person name="Masuda T."/>
            <person name="Sasaki-Sekimoto Y."/>
            <person name="Mashiguchi K."/>
            <person name="Awai K."/>
            <person name="Shimojima M."/>
            <person name="Masuda S."/>
            <person name="Iwai M."/>
            <person name="Nobusawa T."/>
            <person name="Narise T."/>
            <person name="Kondo S."/>
            <person name="Saito H."/>
            <person name="Sato R."/>
            <person name="Murakawa M."/>
            <person name="Ihara Y."/>
            <person name="Oshima-Yamada Y."/>
            <person name="Ohtaka K."/>
            <person name="Satoh M."/>
            <person name="Sonobe K."/>
            <person name="Ishii M."/>
            <person name="Ohtani R."/>
            <person name="Kanamori-Sato M."/>
            <person name="Honoki R."/>
            <person name="Miyazaki D."/>
            <person name="Mochizuki H."/>
            <person name="Umetsu J."/>
            <person name="Higashi K."/>
            <person name="Shibata D."/>
            <person name="Kamiya Y."/>
            <person name="Sato N."/>
            <person name="Nakamura Y."/>
            <person name="Tabata S."/>
            <person name="Ida S."/>
            <person name="Kurokawa K."/>
            <person name="Ohta H."/>
        </authorList>
    </citation>
    <scope>NUCLEOTIDE SEQUENCE [LARGE SCALE GENOMIC DNA]</scope>
    <source>
        <strain evidence="11 12">NIES-2285</strain>
    </source>
</reference>
<dbReference type="Pfam" id="PF00153">
    <property type="entry name" value="Mito_carr"/>
    <property type="match status" value="3"/>
</dbReference>
<proteinExistence type="inferred from homology"/>
<dbReference type="EMBL" id="DF236999">
    <property type="protein sequence ID" value="GAQ80260.1"/>
    <property type="molecule type" value="Genomic_DNA"/>
</dbReference>
<evidence type="ECO:0000256" key="2">
    <source>
        <dbReference type="ARBA" id="ARBA00006375"/>
    </source>
</evidence>
<dbReference type="PROSITE" id="PS50920">
    <property type="entry name" value="SOLCAR"/>
    <property type="match status" value="3"/>
</dbReference>
<gene>
    <name evidence="11" type="ORF">KFL_000500120</name>
</gene>
<keyword evidence="5" id="KW-0677">Repeat</keyword>
<keyword evidence="7 8" id="KW-0472">Membrane</keyword>
<dbReference type="PANTHER" id="PTHR45667">
    <property type="entry name" value="S-ADENOSYLMETHIONINE MITOCHONDRIAL CARRIER PROTEIN"/>
    <property type="match status" value="1"/>
</dbReference>
<evidence type="ECO:0000313" key="11">
    <source>
        <dbReference type="EMBL" id="GAQ80260.1"/>
    </source>
</evidence>
<keyword evidence="12" id="KW-1185">Reference proteome</keyword>
<evidence type="ECO:0000256" key="4">
    <source>
        <dbReference type="ARBA" id="ARBA00022692"/>
    </source>
</evidence>
<comment type="subcellular location">
    <subcellularLocation>
        <location evidence="1">Membrane</location>
        <topology evidence="1">Multi-pass membrane protein</topology>
    </subcellularLocation>
</comment>
<evidence type="ECO:0000256" key="8">
    <source>
        <dbReference type="PROSITE-ProRule" id="PRU00282"/>
    </source>
</evidence>
<keyword evidence="3 9" id="KW-0813">Transport</keyword>
<evidence type="ECO:0000313" key="12">
    <source>
        <dbReference type="Proteomes" id="UP000054558"/>
    </source>
</evidence>
<dbReference type="GO" id="GO:0000095">
    <property type="term" value="F:S-adenosyl-L-methionine transmembrane transporter activity"/>
    <property type="evidence" value="ECO:0000318"/>
    <property type="project" value="GO_Central"/>
</dbReference>
<keyword evidence="6" id="KW-1133">Transmembrane helix</keyword>
<dbReference type="OMA" id="VRTVWVT"/>
<dbReference type="InterPro" id="IPR023395">
    <property type="entry name" value="MCP_dom_sf"/>
</dbReference>
<comment type="similarity">
    <text evidence="2 9">Belongs to the mitochondrial carrier (TC 2.A.29) family.</text>
</comment>
<accession>A0A1Y1HNN9</accession>
<dbReference type="OrthoDB" id="204711at2759"/>
<dbReference type="GO" id="GO:0005743">
    <property type="term" value="C:mitochondrial inner membrane"/>
    <property type="evidence" value="ECO:0000318"/>
    <property type="project" value="GO_Central"/>
</dbReference>
<keyword evidence="4 8" id="KW-0812">Transmembrane</keyword>
<feature type="repeat" description="Solcar" evidence="8">
    <location>
        <begin position="71"/>
        <end position="151"/>
    </location>
</feature>
<dbReference type="Gene3D" id="1.50.40.10">
    <property type="entry name" value="Mitochondrial carrier domain"/>
    <property type="match status" value="2"/>
</dbReference>
<name>A0A1Y1HNN9_KLENI</name>
<dbReference type="Proteomes" id="UP000054558">
    <property type="component" value="Unassembled WGS sequence"/>
</dbReference>
<protein>
    <submittedName>
        <fullName evidence="11">Mitochondrial carrier protein</fullName>
    </submittedName>
</protein>
<evidence type="ECO:0000256" key="7">
    <source>
        <dbReference type="ARBA" id="ARBA00023136"/>
    </source>
</evidence>
<evidence type="ECO:0000256" key="3">
    <source>
        <dbReference type="ARBA" id="ARBA00022448"/>
    </source>
</evidence>
<sequence>MVFEYVSDSMGPCLVARGGDLPAKTQKADHVALGRRRPRSGWQNGPITFTSLRAAAGAPDNTRQQSGSDEKCIWKNVIAAATAGSVLTVSTFPLATIKTQMQAGVDSTFLGSIRDIVRRNGCKAFYAGLGPDLAQNLPYSALYIGTFEGLKSLGVPRPVAAAAGSAAACIVTVPADIVTQRMQVGLHGNAIQALGSILKAKGVGGLYAGLAPALVRIIPTAVVQWTVFENLKEHIEAKRAGKPLATHESLLLGGLAGSTAALFTCPVDVVKTRLQTGDAYLSVQQTVRRILAEEGSGALFQGLGPKTAMVFPSTAIFFCVYELLKKRLHETSLPRKASARQGRTPSRRVKKPSLLGQRSSMLREPEWPLTLTLPPFTLPDVFKNKTRSPAQLTLAHIHNQFRSKR</sequence>
<evidence type="ECO:0000256" key="9">
    <source>
        <dbReference type="RuleBase" id="RU000488"/>
    </source>
</evidence>
<evidence type="ECO:0000256" key="10">
    <source>
        <dbReference type="SAM" id="MobiDB-lite"/>
    </source>
</evidence>
<evidence type="ECO:0000256" key="5">
    <source>
        <dbReference type="ARBA" id="ARBA00022737"/>
    </source>
</evidence>
<dbReference type="SUPFAM" id="SSF103506">
    <property type="entry name" value="Mitochondrial carrier"/>
    <property type="match status" value="1"/>
</dbReference>
<feature type="repeat" description="Solcar" evidence="8">
    <location>
        <begin position="152"/>
        <end position="234"/>
    </location>
</feature>
<dbReference type="AlphaFoldDB" id="A0A1Y1HNN9"/>
<feature type="region of interest" description="Disordered" evidence="10">
    <location>
        <begin position="332"/>
        <end position="357"/>
    </location>
</feature>